<feature type="binding site" evidence="13">
    <location>
        <position position="289"/>
    </location>
    <ligand>
        <name>ATP</name>
        <dbReference type="ChEBI" id="CHEBI:30616"/>
    </ligand>
</feature>
<protein>
    <recommendedName>
        <fullName evidence="3 13">Phosphoenolpyruvate carboxykinase (ATP)</fullName>
        <shortName evidence="13">PCK</shortName>
        <shortName evidence="13">PEP carboxykinase</shortName>
        <shortName evidence="13">PEPCK</shortName>
        <ecNumber evidence="3 13">4.1.1.49</ecNumber>
    </recommendedName>
</protein>
<comment type="subcellular location">
    <subcellularLocation>
        <location evidence="13">Cytoplasm</location>
    </subcellularLocation>
</comment>
<evidence type="ECO:0000256" key="1">
    <source>
        <dbReference type="ARBA" id="ARBA00004742"/>
    </source>
</evidence>
<keyword evidence="10 13" id="KW-0464">Manganese</keyword>
<dbReference type="GO" id="GO:0016301">
    <property type="term" value="F:kinase activity"/>
    <property type="evidence" value="ECO:0007669"/>
    <property type="project" value="UniProtKB-KW"/>
</dbReference>
<dbReference type="NCBIfam" id="NF006819">
    <property type="entry name" value="PRK09344.1-1"/>
    <property type="match status" value="1"/>
</dbReference>
<evidence type="ECO:0000256" key="3">
    <source>
        <dbReference type="ARBA" id="ARBA00012363"/>
    </source>
</evidence>
<sequence length="533" mass="58715">MTDLDLSQYGITDVTEIVYNPSYDLLFAEETRSDLEGYEQGRVTKTGAVAVDTGIFTGRSPKDKYIVRDDTTRDTVWWSDQGKNDNKPISPEVWTELKQLVTQQLSNKRLFVVDTYCGANEDTRLAVRFITEVAWQAHFVKNMFIRPSEEELKTFKPDFVVMNGAKCTNPNFEKHGLNSENFVAFNLTERMQLIGGTWYGGEMKKGMFSMMNYFLPLQGIASMHCSANVGADGDVAVFFGLSGTGKTTLSTDPKRQLIGDDEHGWDDDGVFNFEGGCYAKTINLSEEAEPDIYRAIRRDALLENVTVLADGTVDFDDGSKTENTRVSYPIYHIDNIVKPVSKAGHAKKVIFLTADAFGVLPPVAKLTTEQAQYHFLSGFTAKLAGTERGITEPTPTFSACFGAAFLSLHPTKYAEVLAKRMADSGAEAYLVNTGWNGTGKRISIKATRAIIDAILDGSIENAEFVQLPYFNLAMPTALAGVDDASILDPRNTYADATDWDVKAQDLAARFIANFEKFTDNAEGKALVAAGPSL</sequence>
<accession>A0A432VVG1</accession>
<dbReference type="OrthoDB" id="9806325at2"/>
<evidence type="ECO:0000256" key="11">
    <source>
        <dbReference type="ARBA" id="ARBA00023239"/>
    </source>
</evidence>
<feature type="binding site" evidence="13">
    <location>
        <position position="325"/>
    </location>
    <ligand>
        <name>substrate</name>
    </ligand>
</feature>
<evidence type="ECO:0000313" key="14">
    <source>
        <dbReference type="EMBL" id="RUO20576.1"/>
    </source>
</evidence>
<feature type="binding site" evidence="13">
    <location>
        <position position="199"/>
    </location>
    <ligand>
        <name>substrate</name>
    </ligand>
</feature>
<dbReference type="PROSITE" id="PS00532">
    <property type="entry name" value="PEPCK_ATP"/>
    <property type="match status" value="1"/>
</dbReference>
<dbReference type="InterPro" id="IPR008210">
    <property type="entry name" value="PEP_carboxykinase_N"/>
</dbReference>
<evidence type="ECO:0000256" key="10">
    <source>
        <dbReference type="ARBA" id="ARBA00023211"/>
    </source>
</evidence>
<evidence type="ECO:0000256" key="8">
    <source>
        <dbReference type="ARBA" id="ARBA00022793"/>
    </source>
</evidence>
<dbReference type="Pfam" id="PF01293">
    <property type="entry name" value="PEPCK_ATP"/>
    <property type="match status" value="1"/>
</dbReference>
<evidence type="ECO:0000313" key="15">
    <source>
        <dbReference type="Proteomes" id="UP000288212"/>
    </source>
</evidence>
<dbReference type="EC" id="4.1.1.49" evidence="3 13"/>
<dbReference type="FunFam" id="3.40.449.10:FF:000001">
    <property type="entry name" value="Phosphoenolpyruvate carboxykinase (ATP)"/>
    <property type="match status" value="1"/>
</dbReference>
<dbReference type="NCBIfam" id="NF006821">
    <property type="entry name" value="PRK09344.1-3"/>
    <property type="match status" value="1"/>
</dbReference>
<feature type="binding site" evidence="13">
    <location>
        <begin position="240"/>
        <end position="248"/>
    </location>
    <ligand>
        <name>ATP</name>
        <dbReference type="ChEBI" id="CHEBI:30616"/>
    </ligand>
</feature>
<evidence type="ECO:0000256" key="12">
    <source>
        <dbReference type="ARBA" id="ARBA00047371"/>
    </source>
</evidence>
<comment type="cofactor">
    <cofactor evidence="13">
        <name>Mn(2+)</name>
        <dbReference type="ChEBI" id="CHEBI:29035"/>
    </cofactor>
    <text evidence="13">Binds 1 Mn(2+) ion per subunit.</text>
</comment>
<dbReference type="HAMAP" id="MF_00453">
    <property type="entry name" value="PEPCK_ATP"/>
    <property type="match status" value="1"/>
</dbReference>
<comment type="catalytic activity">
    <reaction evidence="12 13">
        <text>oxaloacetate + ATP = phosphoenolpyruvate + ADP + CO2</text>
        <dbReference type="Rhea" id="RHEA:18617"/>
        <dbReference type="ChEBI" id="CHEBI:16452"/>
        <dbReference type="ChEBI" id="CHEBI:16526"/>
        <dbReference type="ChEBI" id="CHEBI:30616"/>
        <dbReference type="ChEBI" id="CHEBI:58702"/>
        <dbReference type="ChEBI" id="CHEBI:456216"/>
        <dbReference type="EC" id="4.1.1.49"/>
    </reaction>
</comment>
<dbReference type="InterPro" id="IPR001272">
    <property type="entry name" value="PEP_carboxykinase_ATP"/>
</dbReference>
<keyword evidence="6 13" id="KW-0479">Metal-binding</keyword>
<comment type="similarity">
    <text evidence="2 13">Belongs to the phosphoenolpyruvate carboxykinase (ATP) family.</text>
</comment>
<keyword evidence="11 13" id="KW-0456">Lyase</keyword>
<keyword evidence="14" id="KW-0808">Transferase</keyword>
<dbReference type="SUPFAM" id="SSF68923">
    <property type="entry name" value="PEP carboxykinase N-terminal domain"/>
    <property type="match status" value="1"/>
</dbReference>
<dbReference type="FunFam" id="2.170.8.10:FF:000001">
    <property type="entry name" value="Phosphoenolpyruvate carboxykinase (ATP)"/>
    <property type="match status" value="1"/>
</dbReference>
<dbReference type="GO" id="GO:0005829">
    <property type="term" value="C:cytosol"/>
    <property type="evidence" value="ECO:0007669"/>
    <property type="project" value="TreeGrafter"/>
</dbReference>
<comment type="function">
    <text evidence="13">Involved in the gluconeogenesis. Catalyzes the conversion of oxaloacetate (OAA) to phosphoenolpyruvate (PEP) through direct phosphoryl transfer between the nucleoside triphosphate and OAA.</text>
</comment>
<dbReference type="PANTHER" id="PTHR30031:SF0">
    <property type="entry name" value="PHOSPHOENOLPYRUVATE CARBOXYKINASE (ATP)"/>
    <property type="match status" value="1"/>
</dbReference>
<feature type="binding site" evidence="13">
    <location>
        <begin position="441"/>
        <end position="442"/>
    </location>
    <ligand>
        <name>ATP</name>
        <dbReference type="ChEBI" id="CHEBI:30616"/>
    </ligand>
</feature>
<keyword evidence="15" id="KW-1185">Reference proteome</keyword>
<feature type="binding site" evidence="13">
    <location>
        <position position="224"/>
    </location>
    <ligand>
        <name>ATP</name>
        <dbReference type="ChEBI" id="CHEBI:30616"/>
    </ligand>
</feature>
<evidence type="ECO:0000256" key="13">
    <source>
        <dbReference type="HAMAP-Rule" id="MF_00453"/>
    </source>
</evidence>
<evidence type="ECO:0000256" key="2">
    <source>
        <dbReference type="ARBA" id="ARBA00006052"/>
    </source>
</evidence>
<dbReference type="Proteomes" id="UP000288212">
    <property type="component" value="Unassembled WGS sequence"/>
</dbReference>
<keyword evidence="14" id="KW-0670">Pyruvate</keyword>
<dbReference type="PANTHER" id="PTHR30031">
    <property type="entry name" value="PHOSPHOENOLPYRUVATE CARBOXYKINASE ATP"/>
    <property type="match status" value="1"/>
</dbReference>
<keyword evidence="8 13" id="KW-0210">Decarboxylase</keyword>
<dbReference type="AlphaFoldDB" id="A0A432VVG1"/>
<dbReference type="RefSeq" id="WP_126791620.1">
    <property type="nucleotide sequence ID" value="NZ_PIPI01000002.1"/>
</dbReference>
<gene>
    <name evidence="13 14" type="primary">pckA</name>
    <name evidence="14" type="ORF">CWE06_04495</name>
</gene>
<feature type="binding site" evidence="13">
    <location>
        <position position="224"/>
    </location>
    <ligand>
        <name>Mn(2+)</name>
        <dbReference type="ChEBI" id="CHEBI:29035"/>
    </ligand>
</feature>
<evidence type="ECO:0000256" key="9">
    <source>
        <dbReference type="ARBA" id="ARBA00022840"/>
    </source>
</evidence>
<feature type="binding site" evidence="13">
    <location>
        <position position="205"/>
    </location>
    <ligand>
        <name>substrate</name>
    </ligand>
</feature>
<dbReference type="Gene3D" id="3.90.228.20">
    <property type="match status" value="1"/>
</dbReference>
<dbReference type="GO" id="GO:0004612">
    <property type="term" value="F:phosphoenolpyruvate carboxykinase (ATP) activity"/>
    <property type="evidence" value="ECO:0007669"/>
    <property type="project" value="UniProtKB-UniRule"/>
</dbReference>
<keyword evidence="4 13" id="KW-0312">Gluconeogenesis</keyword>
<feature type="binding site" evidence="13">
    <location>
        <position position="325"/>
    </location>
    <ligand>
        <name>ATP</name>
        <dbReference type="ChEBI" id="CHEBI:30616"/>
    </ligand>
</feature>
<feature type="binding site" evidence="13">
    <location>
        <position position="59"/>
    </location>
    <ligand>
        <name>substrate</name>
    </ligand>
</feature>
<dbReference type="GO" id="GO:0046872">
    <property type="term" value="F:metal ion binding"/>
    <property type="evidence" value="ECO:0007669"/>
    <property type="project" value="UniProtKB-KW"/>
</dbReference>
<feature type="binding site" evidence="13">
    <location>
        <position position="205"/>
    </location>
    <ligand>
        <name>Mn(2+)</name>
        <dbReference type="ChEBI" id="CHEBI:29035"/>
    </ligand>
</feature>
<keyword evidence="7 13" id="KW-0547">Nucleotide-binding</keyword>
<dbReference type="Gene3D" id="2.170.8.10">
    <property type="entry name" value="Phosphoenolpyruvate Carboxykinase, domain 2"/>
    <property type="match status" value="1"/>
</dbReference>
<keyword evidence="14" id="KW-0418">Kinase</keyword>
<dbReference type="UniPathway" id="UPA00138"/>
<comment type="caution">
    <text evidence="14">The sequence shown here is derived from an EMBL/GenBank/DDBJ whole genome shotgun (WGS) entry which is preliminary data.</text>
</comment>
<dbReference type="InterPro" id="IPR015994">
    <property type="entry name" value="PEPCK_ATP_CS"/>
</dbReference>
<evidence type="ECO:0000256" key="7">
    <source>
        <dbReference type="ARBA" id="ARBA00022741"/>
    </source>
</evidence>
<dbReference type="PIRSF" id="PIRSF006294">
    <property type="entry name" value="PEP_crbxkin"/>
    <property type="match status" value="1"/>
</dbReference>
<dbReference type="CDD" id="cd00484">
    <property type="entry name" value="PEPCK_ATP"/>
    <property type="match status" value="1"/>
</dbReference>
<dbReference type="InterPro" id="IPR013035">
    <property type="entry name" value="PEP_carboxykinase_C"/>
</dbReference>
<organism evidence="14 15">
    <name type="scientific">Aliidiomarina haloalkalitolerans</name>
    <dbReference type="NCBI Taxonomy" id="859059"/>
    <lineage>
        <taxon>Bacteria</taxon>
        <taxon>Pseudomonadati</taxon>
        <taxon>Pseudomonadota</taxon>
        <taxon>Gammaproteobacteria</taxon>
        <taxon>Alteromonadales</taxon>
        <taxon>Idiomarinaceae</taxon>
        <taxon>Aliidiomarina</taxon>
    </lineage>
</organism>
<dbReference type="EMBL" id="PIPI01000002">
    <property type="protein sequence ID" value="RUO20576.1"/>
    <property type="molecule type" value="Genomic_DNA"/>
</dbReference>
<dbReference type="SUPFAM" id="SSF53795">
    <property type="entry name" value="PEP carboxykinase-like"/>
    <property type="match status" value="1"/>
</dbReference>
<keyword evidence="5 13" id="KW-0963">Cytoplasm</keyword>
<feature type="binding site" evidence="13">
    <location>
        <position position="261"/>
    </location>
    <ligand>
        <name>Mn(2+)</name>
        <dbReference type="ChEBI" id="CHEBI:29035"/>
    </ligand>
</feature>
<dbReference type="GO" id="GO:0005524">
    <property type="term" value="F:ATP binding"/>
    <property type="evidence" value="ECO:0007669"/>
    <property type="project" value="UniProtKB-UniRule"/>
</dbReference>
<dbReference type="NCBIfam" id="TIGR00224">
    <property type="entry name" value="pckA"/>
    <property type="match status" value="1"/>
</dbReference>
<keyword evidence="9 13" id="KW-0067">ATP-binding</keyword>
<reference evidence="14 15" key="1">
    <citation type="journal article" date="2011" name="Front. Microbiol.">
        <title>Genomic signatures of strain selection and enhancement in Bacillus atrophaeus var. globigii, a historical biowarfare simulant.</title>
        <authorList>
            <person name="Gibbons H.S."/>
            <person name="Broomall S.M."/>
            <person name="McNew L.A."/>
            <person name="Daligault H."/>
            <person name="Chapman C."/>
            <person name="Bruce D."/>
            <person name="Karavis M."/>
            <person name="Krepps M."/>
            <person name="McGregor P.A."/>
            <person name="Hong C."/>
            <person name="Park K.H."/>
            <person name="Akmal A."/>
            <person name="Feldman A."/>
            <person name="Lin J.S."/>
            <person name="Chang W.E."/>
            <person name="Higgs B.W."/>
            <person name="Demirev P."/>
            <person name="Lindquist J."/>
            <person name="Liem A."/>
            <person name="Fochler E."/>
            <person name="Read T.D."/>
            <person name="Tapia R."/>
            <person name="Johnson S."/>
            <person name="Bishop-Lilly K.A."/>
            <person name="Detter C."/>
            <person name="Han C."/>
            <person name="Sozhamannan S."/>
            <person name="Rosenzweig C.N."/>
            <person name="Skowronski E.W."/>
        </authorList>
    </citation>
    <scope>NUCLEOTIDE SEQUENCE [LARGE SCALE GENOMIC DNA]</scope>
    <source>
        <strain evidence="14 15">AK5</strain>
    </source>
</reference>
<comment type="subunit">
    <text evidence="13">Monomer.</text>
</comment>
<dbReference type="Gene3D" id="3.40.449.10">
    <property type="entry name" value="Phosphoenolpyruvate Carboxykinase, domain 1"/>
    <property type="match status" value="1"/>
</dbReference>
<name>A0A432VVG1_9GAMM</name>
<comment type="pathway">
    <text evidence="1 13">Carbohydrate biosynthesis; gluconeogenesis.</text>
</comment>
<dbReference type="NCBIfam" id="NF006820">
    <property type="entry name" value="PRK09344.1-2"/>
    <property type="match status" value="1"/>
</dbReference>
<evidence type="ECO:0000256" key="4">
    <source>
        <dbReference type="ARBA" id="ARBA00022432"/>
    </source>
</evidence>
<evidence type="ECO:0000256" key="6">
    <source>
        <dbReference type="ARBA" id="ARBA00022723"/>
    </source>
</evidence>
<feature type="binding site" evidence="13">
    <location>
        <position position="447"/>
    </location>
    <ligand>
        <name>ATP</name>
        <dbReference type="ChEBI" id="CHEBI:30616"/>
    </ligand>
</feature>
<proteinExistence type="inferred from homology"/>
<dbReference type="GO" id="GO:0006094">
    <property type="term" value="P:gluconeogenesis"/>
    <property type="evidence" value="ECO:0007669"/>
    <property type="project" value="UniProtKB-UniRule"/>
</dbReference>
<evidence type="ECO:0000256" key="5">
    <source>
        <dbReference type="ARBA" id="ARBA00022490"/>
    </source>
</evidence>
<feature type="binding site" evidence="13">
    <location>
        <position position="205"/>
    </location>
    <ligand>
        <name>ATP</name>
        <dbReference type="ChEBI" id="CHEBI:30616"/>
    </ligand>
</feature>